<keyword evidence="3 4" id="KW-0408">Iron</keyword>
<evidence type="ECO:0000256" key="2">
    <source>
        <dbReference type="ARBA" id="ARBA00022723"/>
    </source>
</evidence>
<evidence type="ECO:0000313" key="8">
    <source>
        <dbReference type="Proteomes" id="UP000702544"/>
    </source>
</evidence>
<protein>
    <recommendedName>
        <fullName evidence="6">Cytochrome c domain-containing protein</fullName>
    </recommendedName>
</protein>
<feature type="domain" description="Cytochrome c" evidence="6">
    <location>
        <begin position="42"/>
        <end position="253"/>
    </location>
</feature>
<feature type="chain" id="PRO_5042116047" description="Cytochrome c domain-containing protein" evidence="5">
    <location>
        <begin position="22"/>
        <end position="386"/>
    </location>
</feature>
<sequence length="386" mass="41068">MSRTSTFATSLFLLAAAFVVAGCPKPPEPGDPIDGLTDEQRQMFEDGRPIFERTFNPETGLGPLFNAASCASCHAEEASGGAGAISEIHASEELPNGFCDPLADKGGPVYQQQVTQALRDALGIDSEPIPDGASQGTRTTPDVFGFGLLDAVPNETLLEMADPDDEDGDGISGRVGRFFDGRIARFGRKALIPTLAEFNEGAFQIEQGVTTPNVPDEGTVGGDPIPDGVDPLPEPEVTAEEVAAVDAFVRFLAPPARERVSGPAERGERLFGQIGCAACHVPTLRTGDNPVDALADKEVRAYTDLLLHDMGPELADICLGAATASEFRTEPLMGLRFMNRFLHDGRASSIEEAINLHGGEAERSRNAFQGLSPTDRRALMEFLNSL</sequence>
<dbReference type="Proteomes" id="UP000702544">
    <property type="component" value="Unassembled WGS sequence"/>
</dbReference>
<keyword evidence="1 4" id="KW-0349">Heme</keyword>
<feature type="signal peptide" evidence="5">
    <location>
        <begin position="1"/>
        <end position="21"/>
    </location>
</feature>
<dbReference type="GO" id="GO:0020037">
    <property type="term" value="F:heme binding"/>
    <property type="evidence" value="ECO:0007669"/>
    <property type="project" value="InterPro"/>
</dbReference>
<evidence type="ECO:0000256" key="4">
    <source>
        <dbReference type="PROSITE-ProRule" id="PRU00433"/>
    </source>
</evidence>
<dbReference type="PANTHER" id="PTHR30600:SF4">
    <property type="entry name" value="CYTOCHROME C DOMAIN-CONTAINING PROTEIN"/>
    <property type="match status" value="1"/>
</dbReference>
<dbReference type="AlphaFoldDB" id="A0AAE4Z6X1"/>
<dbReference type="PANTHER" id="PTHR30600">
    <property type="entry name" value="CYTOCHROME C PEROXIDASE-RELATED"/>
    <property type="match status" value="1"/>
</dbReference>
<dbReference type="InterPro" id="IPR009056">
    <property type="entry name" value="Cyt_c-like_dom"/>
</dbReference>
<dbReference type="Gene3D" id="1.10.760.10">
    <property type="entry name" value="Cytochrome c-like domain"/>
    <property type="match status" value="1"/>
</dbReference>
<dbReference type="PROSITE" id="PS51007">
    <property type="entry name" value="CYTC"/>
    <property type="match status" value="2"/>
</dbReference>
<comment type="caution">
    <text evidence="7">The sequence shown here is derived from an EMBL/GenBank/DDBJ whole genome shotgun (WGS) entry which is preliminary data.</text>
</comment>
<dbReference type="InterPro" id="IPR010538">
    <property type="entry name" value="DHOR"/>
</dbReference>
<accession>A0AAE4Z6X1</accession>
<dbReference type="PROSITE" id="PS51257">
    <property type="entry name" value="PROKAR_LIPOPROTEIN"/>
    <property type="match status" value="1"/>
</dbReference>
<dbReference type="GO" id="GO:0004130">
    <property type="term" value="F:cytochrome-c peroxidase activity"/>
    <property type="evidence" value="ECO:0007669"/>
    <property type="project" value="TreeGrafter"/>
</dbReference>
<reference evidence="7 8" key="1">
    <citation type="submission" date="2020-01" db="EMBL/GenBank/DDBJ databases">
        <title>Genomes assembled from Gulf of Kutch pelagic sediment metagenomes.</title>
        <authorList>
            <person name="Chandrashekar M."/>
            <person name="Mahajan M.S."/>
            <person name="Dave K.J."/>
            <person name="Vatsa P."/>
            <person name="Nathani N.M."/>
        </authorList>
    </citation>
    <scope>NUCLEOTIDE SEQUENCE [LARGE SCALE GENOMIC DNA]</scope>
    <source>
        <strain evidence="7">KS3-K002</strain>
    </source>
</reference>
<dbReference type="GO" id="GO:0009055">
    <property type="term" value="F:electron transfer activity"/>
    <property type="evidence" value="ECO:0007669"/>
    <property type="project" value="InterPro"/>
</dbReference>
<dbReference type="EMBL" id="JAACAK010000016">
    <property type="protein sequence ID" value="NIR73842.1"/>
    <property type="molecule type" value="Genomic_DNA"/>
</dbReference>
<keyword evidence="2 4" id="KW-0479">Metal-binding</keyword>
<dbReference type="GO" id="GO:0046872">
    <property type="term" value="F:metal ion binding"/>
    <property type="evidence" value="ECO:0007669"/>
    <property type="project" value="UniProtKB-KW"/>
</dbReference>
<organism evidence="7 8">
    <name type="scientific">Candidatus Kutchimonas denitrificans</name>
    <dbReference type="NCBI Taxonomy" id="3056748"/>
    <lineage>
        <taxon>Bacteria</taxon>
        <taxon>Pseudomonadati</taxon>
        <taxon>Gemmatimonadota</taxon>
        <taxon>Gemmatimonadia</taxon>
        <taxon>Candidatus Palauibacterales</taxon>
        <taxon>Candidatus Palauibacteraceae</taxon>
        <taxon>Candidatus Kutchimonas</taxon>
    </lineage>
</organism>
<evidence type="ECO:0000256" key="5">
    <source>
        <dbReference type="SAM" id="SignalP"/>
    </source>
</evidence>
<dbReference type="InterPro" id="IPR036909">
    <property type="entry name" value="Cyt_c-like_dom_sf"/>
</dbReference>
<dbReference type="InterPro" id="IPR051395">
    <property type="entry name" value="Cytochrome_c_Peroxidase/MauG"/>
</dbReference>
<evidence type="ECO:0000256" key="3">
    <source>
        <dbReference type="ARBA" id="ARBA00023004"/>
    </source>
</evidence>
<evidence type="ECO:0000313" key="7">
    <source>
        <dbReference type="EMBL" id="NIR73842.1"/>
    </source>
</evidence>
<proteinExistence type="predicted"/>
<gene>
    <name evidence="7" type="ORF">GWO12_01815</name>
</gene>
<name>A0AAE4Z6X1_9BACT</name>
<keyword evidence="5" id="KW-0732">Signal</keyword>
<evidence type="ECO:0000259" key="6">
    <source>
        <dbReference type="PROSITE" id="PS51007"/>
    </source>
</evidence>
<feature type="domain" description="Cytochrome c" evidence="6">
    <location>
        <begin position="262"/>
        <end position="386"/>
    </location>
</feature>
<dbReference type="Pfam" id="PF06537">
    <property type="entry name" value="DHOR"/>
    <property type="match status" value="1"/>
</dbReference>
<evidence type="ECO:0000256" key="1">
    <source>
        <dbReference type="ARBA" id="ARBA00022617"/>
    </source>
</evidence>
<dbReference type="SUPFAM" id="SSF46626">
    <property type="entry name" value="Cytochrome c"/>
    <property type="match status" value="1"/>
</dbReference>